<evidence type="ECO:0000313" key="4">
    <source>
        <dbReference type="EMBL" id="MBW4464197.1"/>
    </source>
</evidence>
<dbReference type="Pfam" id="PF13176">
    <property type="entry name" value="TPR_7"/>
    <property type="match status" value="1"/>
</dbReference>
<sequence length="420" mass="47689">MDALIAVHNTFEQGKLDEAYLLAHQVTLTDSSSAEAFAWLGQICQAQLNYEEALQHYQKAIELQPDNVVYQYQVANIFMLQDKYEQAEAGYRRVYEKREISDAWLPCNLGRVLLYLGKSEGAIPFLQEAISLNDSLAEAYGAMGRALTDCQRFEEAEDFYRKAIEIEPSHFIYHHDLGDNCLLKGKYKAAVHSYRRAIELNPSYVWSHRNLGNALAVLERWDEAVHFLQQAIKIDNNFVEVYINLGDVLSKLERWKEAVDVYSQAIHLKPIDSGVYEKLGNALSHSTNSESRLSACELPVLYSSIELINMGDKFYKEEQFRQAQEIYSQAIDINPNTHVSVYKKLESSLVAASTAQTSNLKKSKLSPKLFDFNQWLDFGEGLNHQNRVAGASAVYKSLIVLAPDSPEAAEAYLRLIQLKI</sequence>
<proteinExistence type="predicted"/>
<dbReference type="InterPro" id="IPR051685">
    <property type="entry name" value="Ycf3/AcsC/BcsC/TPR_MFPF"/>
</dbReference>
<feature type="repeat" description="TPR" evidence="3">
    <location>
        <begin position="171"/>
        <end position="204"/>
    </location>
</feature>
<dbReference type="PANTHER" id="PTHR44943">
    <property type="entry name" value="CELLULOSE SYNTHASE OPERON PROTEIN C"/>
    <property type="match status" value="1"/>
</dbReference>
<reference evidence="4" key="2">
    <citation type="journal article" date="2022" name="Microbiol. Resour. Announc.">
        <title>Metagenome Sequencing to Explore Phylogenomics of Terrestrial Cyanobacteria.</title>
        <authorList>
            <person name="Ward R.D."/>
            <person name="Stajich J.E."/>
            <person name="Johansen J.R."/>
            <person name="Huntemann M."/>
            <person name="Clum A."/>
            <person name="Foster B."/>
            <person name="Foster B."/>
            <person name="Roux S."/>
            <person name="Palaniappan K."/>
            <person name="Varghese N."/>
            <person name="Mukherjee S."/>
            <person name="Reddy T.B.K."/>
            <person name="Daum C."/>
            <person name="Copeland A."/>
            <person name="Chen I.A."/>
            <person name="Ivanova N.N."/>
            <person name="Kyrpides N.C."/>
            <person name="Shapiro N."/>
            <person name="Eloe-Fadrosh E.A."/>
            <person name="Pietrasiak N."/>
        </authorList>
    </citation>
    <scope>NUCLEOTIDE SEQUENCE</scope>
    <source>
        <strain evidence="4">GSE-TBD4-15B</strain>
    </source>
</reference>
<accession>A0A951P748</accession>
<feature type="repeat" description="TPR" evidence="3">
    <location>
        <begin position="34"/>
        <end position="67"/>
    </location>
</feature>
<dbReference type="PROSITE" id="PS50293">
    <property type="entry name" value="TPR_REGION"/>
    <property type="match status" value="3"/>
</dbReference>
<feature type="repeat" description="TPR" evidence="3">
    <location>
        <begin position="239"/>
        <end position="272"/>
    </location>
</feature>
<name>A0A951P748_9CYAN</name>
<feature type="repeat" description="TPR" evidence="3">
    <location>
        <begin position="137"/>
        <end position="170"/>
    </location>
</feature>
<dbReference type="Pfam" id="PF13414">
    <property type="entry name" value="TPR_11"/>
    <property type="match status" value="1"/>
</dbReference>
<evidence type="ECO:0000256" key="2">
    <source>
        <dbReference type="ARBA" id="ARBA00022803"/>
    </source>
</evidence>
<dbReference type="InterPro" id="IPR019734">
    <property type="entry name" value="TPR_rpt"/>
</dbReference>
<feature type="repeat" description="TPR" evidence="3">
    <location>
        <begin position="304"/>
        <end position="337"/>
    </location>
</feature>
<evidence type="ECO:0000256" key="3">
    <source>
        <dbReference type="PROSITE-ProRule" id="PRU00339"/>
    </source>
</evidence>
<dbReference type="Pfam" id="PF00515">
    <property type="entry name" value="TPR_1"/>
    <property type="match status" value="2"/>
</dbReference>
<gene>
    <name evidence="4" type="ORF">KME07_02000</name>
</gene>
<dbReference type="SUPFAM" id="SSF48452">
    <property type="entry name" value="TPR-like"/>
    <property type="match status" value="3"/>
</dbReference>
<dbReference type="PROSITE" id="PS50005">
    <property type="entry name" value="TPR"/>
    <property type="match status" value="6"/>
</dbReference>
<comment type="caution">
    <text evidence="4">The sequence shown here is derived from an EMBL/GenBank/DDBJ whole genome shotgun (WGS) entry which is preliminary data.</text>
</comment>
<keyword evidence="2 3" id="KW-0802">TPR repeat</keyword>
<protein>
    <submittedName>
        <fullName evidence="4">Tetratricopeptide repeat protein</fullName>
    </submittedName>
</protein>
<reference evidence="4" key="1">
    <citation type="submission" date="2021-05" db="EMBL/GenBank/DDBJ databases">
        <authorList>
            <person name="Pietrasiak N."/>
            <person name="Ward R."/>
            <person name="Stajich J.E."/>
            <person name="Kurbessoian T."/>
        </authorList>
    </citation>
    <scope>NUCLEOTIDE SEQUENCE</scope>
    <source>
        <strain evidence="4">GSE-TBD4-15B</strain>
    </source>
</reference>
<dbReference type="EMBL" id="JAHHHV010000007">
    <property type="protein sequence ID" value="MBW4464197.1"/>
    <property type="molecule type" value="Genomic_DNA"/>
</dbReference>
<dbReference type="Gene3D" id="1.25.40.10">
    <property type="entry name" value="Tetratricopeptide repeat domain"/>
    <property type="match status" value="3"/>
</dbReference>
<dbReference type="Pfam" id="PF13181">
    <property type="entry name" value="TPR_8"/>
    <property type="match status" value="1"/>
</dbReference>
<feature type="repeat" description="TPR" evidence="3">
    <location>
        <begin position="205"/>
        <end position="238"/>
    </location>
</feature>
<evidence type="ECO:0000256" key="1">
    <source>
        <dbReference type="ARBA" id="ARBA00022737"/>
    </source>
</evidence>
<dbReference type="PANTHER" id="PTHR44943:SF4">
    <property type="entry name" value="TPR REPEAT-CONTAINING PROTEIN MJ0798"/>
    <property type="match status" value="1"/>
</dbReference>
<evidence type="ECO:0000313" key="5">
    <source>
        <dbReference type="Proteomes" id="UP000707356"/>
    </source>
</evidence>
<dbReference type="Proteomes" id="UP000707356">
    <property type="component" value="Unassembled WGS sequence"/>
</dbReference>
<organism evidence="4 5">
    <name type="scientific">Pegethrix bostrychoides GSE-TBD4-15B</name>
    <dbReference type="NCBI Taxonomy" id="2839662"/>
    <lineage>
        <taxon>Bacteria</taxon>
        <taxon>Bacillati</taxon>
        <taxon>Cyanobacteriota</taxon>
        <taxon>Cyanophyceae</taxon>
        <taxon>Oculatellales</taxon>
        <taxon>Oculatellaceae</taxon>
        <taxon>Pegethrix</taxon>
    </lineage>
</organism>
<dbReference type="AlphaFoldDB" id="A0A951P748"/>
<dbReference type="SMART" id="SM00028">
    <property type="entry name" value="TPR"/>
    <property type="match status" value="9"/>
</dbReference>
<dbReference type="InterPro" id="IPR011990">
    <property type="entry name" value="TPR-like_helical_dom_sf"/>
</dbReference>
<keyword evidence="1" id="KW-0677">Repeat</keyword>